<organism evidence="1 2">
    <name type="scientific">Cuneatibacter caecimuris</name>
    <dbReference type="NCBI Taxonomy" id="1796618"/>
    <lineage>
        <taxon>Bacteria</taxon>
        <taxon>Bacillati</taxon>
        <taxon>Bacillota</taxon>
        <taxon>Clostridia</taxon>
        <taxon>Lachnospirales</taxon>
        <taxon>Lachnospiraceae</taxon>
        <taxon>Cuneatibacter</taxon>
    </lineage>
</organism>
<dbReference type="EMBL" id="SGXF01000010">
    <property type="protein sequence ID" value="RZS92070.1"/>
    <property type="molecule type" value="Genomic_DNA"/>
</dbReference>
<evidence type="ECO:0000313" key="1">
    <source>
        <dbReference type="EMBL" id="RZS92070.1"/>
    </source>
</evidence>
<name>A0A4Q7NYG5_9FIRM</name>
<keyword evidence="2" id="KW-1185">Reference proteome</keyword>
<protein>
    <submittedName>
        <fullName evidence="1">Uncharacterized protein</fullName>
    </submittedName>
</protein>
<sequence length="176" mass="19898">MESILTSIKKMLGITEEYEHFDSDLIIHINSIFMILTQLGVGPPSGFSVQDKSATWKEFISDETKLQLVKSYMQMKVKLLFDPPLSSAVIASMEKMIAEAEWRLNVAAETDEEKSEEYESYDGEYRVTPKAFQSQMLDTENKVLDRNIVVTEVPYYETGNAANGVTSYIAKEGDSK</sequence>
<dbReference type="InterPro" id="IPR056951">
    <property type="entry name" value="Phage_connect_2"/>
</dbReference>
<evidence type="ECO:0000313" key="2">
    <source>
        <dbReference type="Proteomes" id="UP000292927"/>
    </source>
</evidence>
<accession>A0A4Q7NYG5</accession>
<gene>
    <name evidence="1" type="ORF">EV209_3189</name>
</gene>
<comment type="caution">
    <text evidence="1">The sequence shown here is derived from an EMBL/GenBank/DDBJ whole genome shotgun (WGS) entry which is preliminary data.</text>
</comment>
<proteinExistence type="predicted"/>
<dbReference type="OrthoDB" id="1853060at2"/>
<dbReference type="AlphaFoldDB" id="A0A4Q7NYG5"/>
<dbReference type="Pfam" id="PF24829">
    <property type="entry name" value="Phage_connect_2"/>
    <property type="match status" value="1"/>
</dbReference>
<dbReference type="Proteomes" id="UP000292927">
    <property type="component" value="Unassembled WGS sequence"/>
</dbReference>
<reference evidence="1 2" key="1">
    <citation type="submission" date="2019-02" db="EMBL/GenBank/DDBJ databases">
        <title>Genomic Encyclopedia of Type Strains, Phase IV (KMG-IV): sequencing the most valuable type-strain genomes for metagenomic binning, comparative biology and taxonomic classification.</title>
        <authorList>
            <person name="Goeker M."/>
        </authorList>
    </citation>
    <scope>NUCLEOTIDE SEQUENCE [LARGE SCALE GENOMIC DNA]</scope>
    <source>
        <strain evidence="1 2">DSM 29486</strain>
    </source>
</reference>